<evidence type="ECO:0000313" key="17">
    <source>
        <dbReference type="EMBL" id="PWW20029.1"/>
    </source>
</evidence>
<organism evidence="17 18">
    <name type="scientific">Cytobacillus oceanisediminis</name>
    <dbReference type="NCBI Taxonomy" id="665099"/>
    <lineage>
        <taxon>Bacteria</taxon>
        <taxon>Bacillati</taxon>
        <taxon>Bacillota</taxon>
        <taxon>Bacilli</taxon>
        <taxon>Bacillales</taxon>
        <taxon>Bacillaceae</taxon>
        <taxon>Cytobacillus</taxon>
    </lineage>
</organism>
<keyword evidence="6" id="KW-0820">tRNA-binding</keyword>
<evidence type="ECO:0000259" key="16">
    <source>
        <dbReference type="PROSITE" id="PS50860"/>
    </source>
</evidence>
<dbReference type="Gene3D" id="3.30.980.10">
    <property type="entry name" value="Threonyl-trna Synthetase, Chain A, domain 2"/>
    <property type="match status" value="1"/>
</dbReference>
<dbReference type="SUPFAM" id="SSF55186">
    <property type="entry name" value="ThrRS/AlaRS common domain"/>
    <property type="match status" value="1"/>
</dbReference>
<dbReference type="InterPro" id="IPR012947">
    <property type="entry name" value="tRNA_SAD"/>
</dbReference>
<dbReference type="OrthoDB" id="9812949at2"/>
<dbReference type="Pfam" id="PF02272">
    <property type="entry name" value="DHHA1"/>
    <property type="match status" value="1"/>
</dbReference>
<dbReference type="EMBL" id="QGTW01000017">
    <property type="protein sequence ID" value="PWW20029.1"/>
    <property type="molecule type" value="Genomic_DNA"/>
</dbReference>
<evidence type="ECO:0000256" key="1">
    <source>
        <dbReference type="ARBA" id="ARBA00001947"/>
    </source>
</evidence>
<dbReference type="AlphaFoldDB" id="A0A2V2ZJC6"/>
<evidence type="ECO:0000256" key="3">
    <source>
        <dbReference type="ARBA" id="ARBA00008226"/>
    </source>
</evidence>
<evidence type="ECO:0000256" key="5">
    <source>
        <dbReference type="ARBA" id="ARBA00017959"/>
    </source>
</evidence>
<dbReference type="PANTHER" id="PTHR43462">
    <property type="entry name" value="ALANYL-TRNA EDITING PROTEIN"/>
    <property type="match status" value="1"/>
</dbReference>
<sequence>MNKIYYKDPYIRSFKTELQHQGTDGQGKVFAVLKETAFYPTGGGQPHDLGTLNGVNVLDVEEVDGEIRHYLERELDISDSNISGDVDWNRRFDHMQQHAGQHILSAAFEELYGYKTISFHLGKEILTIDLDTADMPEQYAEEAERLANTIILENRPIETKWVTAEEAAYFPLRKQLAVNEDIRLVIIPEYDYNGCGGTHPSSTGQVGSIKILEWERQKKKIRVQFVCGRRVLKQLHQKHRITKELSQLLNAPEQELPLAGKRLIETGKNLEKTLEAAKEALLVYEAKEMASGAAAGESANLINGIYQERSIQELQKLARLIAGQSENGAVILVNETEDKLQFVCARGQLSEINMKKLAAALLNKINGKGGGSPQFAQGGGEKLMSGEMLLEQAVELAGQKVN</sequence>
<evidence type="ECO:0000256" key="2">
    <source>
        <dbReference type="ARBA" id="ARBA00004496"/>
    </source>
</evidence>
<keyword evidence="12" id="KW-0694">RNA-binding</keyword>
<evidence type="ECO:0000256" key="8">
    <source>
        <dbReference type="ARBA" id="ARBA00022723"/>
    </source>
</evidence>
<comment type="subcellular location">
    <subcellularLocation>
        <location evidence="2">Cytoplasm</location>
    </subcellularLocation>
</comment>
<dbReference type="GO" id="GO:0004813">
    <property type="term" value="F:alanine-tRNA ligase activity"/>
    <property type="evidence" value="ECO:0007669"/>
    <property type="project" value="UniProtKB-EC"/>
</dbReference>
<reference evidence="17 18" key="1">
    <citation type="submission" date="2018-05" db="EMBL/GenBank/DDBJ databases">
        <title>Freshwater and sediment microbial communities from various areas in North America, analyzing microbe dynamics in response to fracking.</title>
        <authorList>
            <person name="Lamendella R."/>
        </authorList>
    </citation>
    <scope>NUCLEOTIDE SEQUENCE [LARGE SCALE GENOMIC DNA]</scope>
    <source>
        <strain evidence="17 18">15_TX</strain>
    </source>
</reference>
<dbReference type="EC" id="6.1.1.7" evidence="4"/>
<evidence type="ECO:0000256" key="11">
    <source>
        <dbReference type="ARBA" id="ARBA00022840"/>
    </source>
</evidence>
<dbReference type="GO" id="GO:0000049">
    <property type="term" value="F:tRNA binding"/>
    <property type="evidence" value="ECO:0007669"/>
    <property type="project" value="UniProtKB-KW"/>
</dbReference>
<evidence type="ECO:0000256" key="9">
    <source>
        <dbReference type="ARBA" id="ARBA00022741"/>
    </source>
</evidence>
<evidence type="ECO:0000313" key="18">
    <source>
        <dbReference type="Proteomes" id="UP000247150"/>
    </source>
</evidence>
<keyword evidence="9" id="KW-0547">Nucleotide-binding</keyword>
<dbReference type="GO" id="GO:0046872">
    <property type="term" value="F:metal ion binding"/>
    <property type="evidence" value="ECO:0007669"/>
    <property type="project" value="UniProtKB-KW"/>
</dbReference>
<dbReference type="GO" id="GO:0005737">
    <property type="term" value="C:cytoplasm"/>
    <property type="evidence" value="ECO:0007669"/>
    <property type="project" value="UniProtKB-SubCell"/>
</dbReference>
<dbReference type="InterPro" id="IPR051335">
    <property type="entry name" value="Alanyl-tRNA_Editing_Enzymes"/>
</dbReference>
<dbReference type="SMART" id="SM00863">
    <property type="entry name" value="tRNA_SAD"/>
    <property type="match status" value="1"/>
</dbReference>
<evidence type="ECO:0000256" key="12">
    <source>
        <dbReference type="ARBA" id="ARBA00022884"/>
    </source>
</evidence>
<dbReference type="Gene3D" id="2.40.30.130">
    <property type="match status" value="1"/>
</dbReference>
<dbReference type="Pfam" id="PF07973">
    <property type="entry name" value="tRNA_SAD"/>
    <property type="match status" value="1"/>
</dbReference>
<keyword evidence="10" id="KW-0862">Zinc</keyword>
<dbReference type="Proteomes" id="UP000247150">
    <property type="component" value="Unassembled WGS sequence"/>
</dbReference>
<comment type="caution">
    <text evidence="17">The sequence shown here is derived from an EMBL/GenBank/DDBJ whole genome shotgun (WGS) entry which is preliminary data.</text>
</comment>
<accession>A0A2V2ZJC6</accession>
<keyword evidence="14 17" id="KW-0030">Aminoacyl-tRNA synthetase</keyword>
<dbReference type="GO" id="GO:0002161">
    <property type="term" value="F:aminoacyl-tRNA deacylase activity"/>
    <property type="evidence" value="ECO:0007669"/>
    <property type="project" value="UniProtKB-ARBA"/>
</dbReference>
<dbReference type="PANTHER" id="PTHR43462:SF1">
    <property type="entry name" value="ALANYL-TRNA EDITING PROTEIN AARSD1"/>
    <property type="match status" value="1"/>
</dbReference>
<dbReference type="FunFam" id="3.10.310.40:FF:000001">
    <property type="entry name" value="Alanine--tRNA ligase"/>
    <property type="match status" value="1"/>
</dbReference>
<keyword evidence="13" id="KW-0648">Protein biosynthesis</keyword>
<protein>
    <recommendedName>
        <fullName evidence="5">Alanine--tRNA ligase</fullName>
        <ecNumber evidence="4">6.1.1.7</ecNumber>
    </recommendedName>
    <alternativeName>
        <fullName evidence="15">Alanyl-tRNA synthetase</fullName>
    </alternativeName>
</protein>
<dbReference type="GO" id="GO:0005524">
    <property type="term" value="F:ATP binding"/>
    <property type="evidence" value="ECO:0007669"/>
    <property type="project" value="UniProtKB-KW"/>
</dbReference>
<evidence type="ECO:0000256" key="4">
    <source>
        <dbReference type="ARBA" id="ARBA00013168"/>
    </source>
</evidence>
<proteinExistence type="inferred from homology"/>
<keyword evidence="7" id="KW-0436">Ligase</keyword>
<evidence type="ECO:0000256" key="10">
    <source>
        <dbReference type="ARBA" id="ARBA00022833"/>
    </source>
</evidence>
<feature type="domain" description="Alanyl-transfer RNA synthetases family profile" evidence="16">
    <location>
        <begin position="1"/>
        <end position="237"/>
    </location>
</feature>
<name>A0A2V2ZJC6_9BACI</name>
<dbReference type="GO" id="GO:0006419">
    <property type="term" value="P:alanyl-tRNA aminoacylation"/>
    <property type="evidence" value="ECO:0007669"/>
    <property type="project" value="InterPro"/>
</dbReference>
<dbReference type="RefSeq" id="WP_110067219.1">
    <property type="nucleotide sequence ID" value="NZ_QGTW01000017.1"/>
</dbReference>
<dbReference type="InterPro" id="IPR018163">
    <property type="entry name" value="Thr/Ala-tRNA-synth_IIc_edit"/>
</dbReference>
<dbReference type="InterPro" id="IPR009000">
    <property type="entry name" value="Transl_B-barrel_sf"/>
</dbReference>
<dbReference type="InterPro" id="IPR003156">
    <property type="entry name" value="DHHA1_dom"/>
</dbReference>
<evidence type="ECO:0000256" key="14">
    <source>
        <dbReference type="ARBA" id="ARBA00023146"/>
    </source>
</evidence>
<evidence type="ECO:0000256" key="15">
    <source>
        <dbReference type="ARBA" id="ARBA00032577"/>
    </source>
</evidence>
<dbReference type="SUPFAM" id="SSF50447">
    <property type="entry name" value="Translation proteins"/>
    <property type="match status" value="1"/>
</dbReference>
<evidence type="ECO:0000256" key="13">
    <source>
        <dbReference type="ARBA" id="ARBA00022917"/>
    </source>
</evidence>
<evidence type="ECO:0000256" key="7">
    <source>
        <dbReference type="ARBA" id="ARBA00022598"/>
    </source>
</evidence>
<evidence type="ECO:0000256" key="6">
    <source>
        <dbReference type="ARBA" id="ARBA00022555"/>
    </source>
</evidence>
<dbReference type="Gene3D" id="3.10.310.40">
    <property type="match status" value="1"/>
</dbReference>
<dbReference type="InterPro" id="IPR018165">
    <property type="entry name" value="Ala-tRNA-synth_IIc_core"/>
</dbReference>
<gene>
    <name evidence="17" type="ORF">DFO73_11729</name>
</gene>
<comment type="similarity">
    <text evidence="3">Belongs to the class-II aminoacyl-tRNA synthetase family.</text>
</comment>
<keyword evidence="11" id="KW-0067">ATP-binding</keyword>
<comment type="cofactor">
    <cofactor evidence="1">
        <name>Zn(2+)</name>
        <dbReference type="ChEBI" id="CHEBI:29105"/>
    </cofactor>
</comment>
<keyword evidence="8" id="KW-0479">Metal-binding</keyword>
<dbReference type="PROSITE" id="PS50860">
    <property type="entry name" value="AA_TRNA_LIGASE_II_ALA"/>
    <property type="match status" value="1"/>
</dbReference>